<dbReference type="InterPro" id="IPR001509">
    <property type="entry name" value="Epimerase_deHydtase"/>
</dbReference>
<organism evidence="4 5">
    <name type="scientific">Staphylococcus americanisciuri</name>
    <dbReference type="NCBI Taxonomy" id="2973940"/>
    <lineage>
        <taxon>Bacteria</taxon>
        <taxon>Bacillati</taxon>
        <taxon>Bacillota</taxon>
        <taxon>Bacilli</taxon>
        <taxon>Bacillales</taxon>
        <taxon>Staphylococcaceae</taxon>
        <taxon>Staphylococcus</taxon>
    </lineage>
</organism>
<dbReference type="RefSeq" id="WP_259200443.1">
    <property type="nucleotide sequence ID" value="NZ_JANUXY010000007.1"/>
</dbReference>
<proteinExistence type="inferred from homology"/>
<evidence type="ECO:0000313" key="5">
    <source>
        <dbReference type="Proteomes" id="UP001205609"/>
    </source>
</evidence>
<dbReference type="Pfam" id="PF01370">
    <property type="entry name" value="Epimerase"/>
    <property type="match status" value="1"/>
</dbReference>
<dbReference type="Proteomes" id="UP001205609">
    <property type="component" value="Unassembled WGS sequence"/>
</dbReference>
<feature type="domain" description="NAD-dependent epimerase/dehydratase" evidence="2">
    <location>
        <begin position="5"/>
        <end position="221"/>
    </location>
</feature>
<dbReference type="InterPro" id="IPR010099">
    <property type="entry name" value="SDR39U1"/>
</dbReference>
<feature type="domain" description="DUF1731" evidence="3">
    <location>
        <begin position="252"/>
        <end position="298"/>
    </location>
</feature>
<dbReference type="PANTHER" id="PTHR11092:SF0">
    <property type="entry name" value="EPIMERASE FAMILY PROTEIN SDR39U1"/>
    <property type="match status" value="1"/>
</dbReference>
<sequence>MTTYLISGGTGLVGQRLLQRLTQSQTNTVYILTRSSQQSHQRQITYIDWSQENWEQHVPDNIDIVINLAGTTLNHYWTSAHKQRMMTSRIQATRALYDLFRQRSKSPDVLFNASAIGYYPPSQSTIYTEETQRLPHDLLSEIVYQWEQQAALFNNLGTRVLYGRFGLIFSKHGGALPMMALPYHLFVGGKLSSGHQPYSWIHIDDLVSAILYLIAQPSANGPYNFTAPNPTTQHQFGRVLGRILHRPHYTRVPGGLLRLLLGQMATLILDTQYVLPERLLQQGFTFQYPNLDEALKEIYTH</sequence>
<dbReference type="EMBL" id="JANUXY010000007">
    <property type="protein sequence ID" value="MCS4486877.1"/>
    <property type="molecule type" value="Genomic_DNA"/>
</dbReference>
<accession>A0ABT2F383</accession>
<dbReference type="InterPro" id="IPR013549">
    <property type="entry name" value="DUF1731"/>
</dbReference>
<keyword evidence="5" id="KW-1185">Reference proteome</keyword>
<dbReference type="InterPro" id="IPR036291">
    <property type="entry name" value="NAD(P)-bd_dom_sf"/>
</dbReference>
<dbReference type="NCBIfam" id="TIGR01777">
    <property type="entry name" value="yfcH"/>
    <property type="match status" value="1"/>
</dbReference>
<gene>
    <name evidence="4" type="ORF">NXS11_08200</name>
</gene>
<dbReference type="SUPFAM" id="SSF51735">
    <property type="entry name" value="NAD(P)-binding Rossmann-fold domains"/>
    <property type="match status" value="1"/>
</dbReference>
<comment type="caution">
    <text evidence="4">The sequence shown here is derived from an EMBL/GenBank/DDBJ whole genome shotgun (WGS) entry which is preliminary data.</text>
</comment>
<dbReference type="Pfam" id="PF08338">
    <property type="entry name" value="DUF1731"/>
    <property type="match status" value="1"/>
</dbReference>
<name>A0ABT2F383_9STAP</name>
<dbReference type="Gene3D" id="3.40.50.720">
    <property type="entry name" value="NAD(P)-binding Rossmann-like Domain"/>
    <property type="match status" value="1"/>
</dbReference>
<evidence type="ECO:0000256" key="1">
    <source>
        <dbReference type="ARBA" id="ARBA00009353"/>
    </source>
</evidence>
<protein>
    <submittedName>
        <fullName evidence="4">TIGR01777 family oxidoreductase</fullName>
    </submittedName>
</protein>
<evidence type="ECO:0000259" key="3">
    <source>
        <dbReference type="Pfam" id="PF08338"/>
    </source>
</evidence>
<dbReference type="PANTHER" id="PTHR11092">
    <property type="entry name" value="SUGAR NUCLEOTIDE EPIMERASE RELATED"/>
    <property type="match status" value="1"/>
</dbReference>
<reference evidence="4 5" key="1">
    <citation type="journal article" date="2023" name="Int. J. Syst. Evol. Microbiol.">
        <title>Streptococcus sciuri sp. nov., Staphylococcus marylandisciuri sp. nov. and Staphylococcus americanisciuri sp. nov., isolated from faeces of eastern grey squirrel (Sciurus carolinensis).</title>
        <authorList>
            <person name="Volokhov D.V."/>
            <person name="Zagorodnyaya T.A."/>
            <person name="Furtak V.A."/>
            <person name="Nattanmai G."/>
            <person name="Randall L."/>
            <person name="Jose S."/>
            <person name="Gao Y."/>
            <person name="Eisenberg T."/>
            <person name="Delmonte P."/>
            <person name="Blom J."/>
            <person name="Mitchell K.K."/>
        </authorList>
    </citation>
    <scope>NUCLEOTIDE SEQUENCE [LARGE SCALE GENOMIC DNA]</scope>
    <source>
        <strain evidence="4 5">GRT3</strain>
    </source>
</reference>
<evidence type="ECO:0000259" key="2">
    <source>
        <dbReference type="Pfam" id="PF01370"/>
    </source>
</evidence>
<comment type="similarity">
    <text evidence="1">Belongs to the NAD(P)-dependent epimerase/dehydratase family. SDR39U1 subfamily.</text>
</comment>
<evidence type="ECO:0000313" key="4">
    <source>
        <dbReference type="EMBL" id="MCS4486877.1"/>
    </source>
</evidence>